<gene>
    <name evidence="2" type="ORF">EGK74_00295</name>
</gene>
<comment type="subcellular location">
    <subcellularLocation>
        <location evidence="1">Cell outer membrane</location>
    </subcellularLocation>
</comment>
<dbReference type="OrthoDB" id="6121451at2"/>
<dbReference type="Gene3D" id="2.40.160.10">
    <property type="entry name" value="Porin"/>
    <property type="match status" value="1"/>
</dbReference>
<dbReference type="RefSeq" id="WP_123803557.1">
    <property type="nucleotide sequence ID" value="NZ_RPFL01000001.1"/>
</dbReference>
<dbReference type="InterPro" id="IPR011250">
    <property type="entry name" value="OMP/PagP_B-barrel"/>
</dbReference>
<dbReference type="EMBL" id="RPFL01000001">
    <property type="protein sequence ID" value="RPD90830.1"/>
    <property type="molecule type" value="Genomic_DNA"/>
</dbReference>
<evidence type="ECO:0000313" key="2">
    <source>
        <dbReference type="EMBL" id="RPD90830.1"/>
    </source>
</evidence>
<dbReference type="GO" id="GO:0009279">
    <property type="term" value="C:cell outer membrane"/>
    <property type="evidence" value="ECO:0007669"/>
    <property type="project" value="UniProtKB-SubCell"/>
</dbReference>
<dbReference type="InterPro" id="IPR023614">
    <property type="entry name" value="Porin_dom_sf"/>
</dbReference>
<comment type="caution">
    <text evidence="2">The sequence shown here is derived from an EMBL/GenBank/DDBJ whole genome shotgun (WGS) entry which is preliminary data.</text>
</comment>
<organism evidence="2 3">
    <name type="scientific">Neisseria weixii</name>
    <dbReference type="NCBI Taxonomy" id="1853276"/>
    <lineage>
        <taxon>Bacteria</taxon>
        <taxon>Pseudomonadati</taxon>
        <taxon>Pseudomonadota</taxon>
        <taxon>Betaproteobacteria</taxon>
        <taxon>Neisseriales</taxon>
        <taxon>Neisseriaceae</taxon>
        <taxon>Neisseria</taxon>
    </lineage>
</organism>
<sequence length="292" mass="31625">MKNIYFIPFCIFPLAAYADLPLNIEEILTDKGKLKLEASVGYVNSESRNTELAAPVYIQTGSASFIPVPTEIQESGRNSDLLTGTLGLRYGLTGNTDLYGSGSYIWREERGFKGETGESSKSRDSRLSDVSLGISHTFLKDDKNPALIGFIEGTAYEKSRGKAASGKSWLIGATTYKAIDPVVLSLTAAYRFNGSKTLSDGLKYKAGNYWLINPNIAFAANDRISFTGGIQWLGKQPDRLDGQKESARNTSAYAQLGAGYGFSKATSLNASARFNISGQSSSELKLGVQHTF</sequence>
<dbReference type="Proteomes" id="UP000272412">
    <property type="component" value="Unassembled WGS sequence"/>
</dbReference>
<evidence type="ECO:0000256" key="1">
    <source>
        <dbReference type="ARBA" id="ARBA00004442"/>
    </source>
</evidence>
<dbReference type="AlphaFoldDB" id="A0A3N4NFD0"/>
<accession>A0A3N4NFD0</accession>
<protein>
    <submittedName>
        <fullName evidence="2">Meta-pathway of phenol degradation family protein</fullName>
    </submittedName>
</protein>
<keyword evidence="3" id="KW-1185">Reference proteome</keyword>
<reference evidence="2 3" key="1">
    <citation type="submission" date="2018-11" db="EMBL/GenBank/DDBJ databases">
        <title>Neisseria weixii sp. nov. isolated from the rectal contents of plateau pika (Ochotona cruzoniae).</title>
        <authorList>
            <person name="Zhang G."/>
        </authorList>
    </citation>
    <scope>NUCLEOTIDE SEQUENCE [LARGE SCALE GENOMIC DNA]</scope>
    <source>
        <strain evidence="2 3">10009</strain>
    </source>
</reference>
<dbReference type="SUPFAM" id="SSF56925">
    <property type="entry name" value="OMPA-like"/>
    <property type="match status" value="1"/>
</dbReference>
<evidence type="ECO:0000313" key="3">
    <source>
        <dbReference type="Proteomes" id="UP000272412"/>
    </source>
</evidence>
<proteinExistence type="predicted"/>
<name>A0A3N4NFD0_9NEIS</name>